<dbReference type="PANTHER" id="PTHR34222">
    <property type="entry name" value="GAG_PRE-INTEGRS DOMAIN-CONTAINING PROTEIN"/>
    <property type="match status" value="1"/>
</dbReference>
<feature type="domain" description="Reverse transcriptase Ty1/copia-type" evidence="1">
    <location>
        <begin position="385"/>
        <end position="449"/>
    </location>
</feature>
<gene>
    <name evidence="2" type="ORF">Sradi_4519300</name>
</gene>
<accession>A0AAW2N973</accession>
<dbReference type="Pfam" id="PF07727">
    <property type="entry name" value="RVT_2"/>
    <property type="match status" value="1"/>
</dbReference>
<organism evidence="2">
    <name type="scientific">Sesamum radiatum</name>
    <name type="common">Black benniseed</name>
    <dbReference type="NCBI Taxonomy" id="300843"/>
    <lineage>
        <taxon>Eukaryota</taxon>
        <taxon>Viridiplantae</taxon>
        <taxon>Streptophyta</taxon>
        <taxon>Embryophyta</taxon>
        <taxon>Tracheophyta</taxon>
        <taxon>Spermatophyta</taxon>
        <taxon>Magnoliopsida</taxon>
        <taxon>eudicotyledons</taxon>
        <taxon>Gunneridae</taxon>
        <taxon>Pentapetalae</taxon>
        <taxon>asterids</taxon>
        <taxon>lamiids</taxon>
        <taxon>Lamiales</taxon>
        <taxon>Pedaliaceae</taxon>
        <taxon>Sesamum</taxon>
    </lineage>
</organism>
<comment type="caution">
    <text evidence="2">The sequence shown here is derived from an EMBL/GenBank/DDBJ whole genome shotgun (WGS) entry which is preliminary data.</text>
</comment>
<reference evidence="2" key="2">
    <citation type="journal article" date="2024" name="Plant">
        <title>Genomic evolution and insights into agronomic trait innovations of Sesamum species.</title>
        <authorList>
            <person name="Miao H."/>
            <person name="Wang L."/>
            <person name="Qu L."/>
            <person name="Liu H."/>
            <person name="Sun Y."/>
            <person name="Le M."/>
            <person name="Wang Q."/>
            <person name="Wei S."/>
            <person name="Zheng Y."/>
            <person name="Lin W."/>
            <person name="Duan Y."/>
            <person name="Cao H."/>
            <person name="Xiong S."/>
            <person name="Wang X."/>
            <person name="Wei L."/>
            <person name="Li C."/>
            <person name="Ma Q."/>
            <person name="Ju M."/>
            <person name="Zhao R."/>
            <person name="Li G."/>
            <person name="Mu C."/>
            <person name="Tian Q."/>
            <person name="Mei H."/>
            <person name="Zhang T."/>
            <person name="Gao T."/>
            <person name="Zhang H."/>
        </authorList>
    </citation>
    <scope>NUCLEOTIDE SEQUENCE</scope>
    <source>
        <strain evidence="2">G02</strain>
    </source>
</reference>
<evidence type="ECO:0000313" key="2">
    <source>
        <dbReference type="EMBL" id="KAL0340025.1"/>
    </source>
</evidence>
<dbReference type="InterPro" id="IPR013103">
    <property type="entry name" value="RVT_2"/>
</dbReference>
<protein>
    <recommendedName>
        <fullName evidence="1">Reverse transcriptase Ty1/copia-type domain-containing protein</fullName>
    </recommendedName>
</protein>
<sequence length="466" mass="52675">MGETTYRGADLSSWPWGQKLGFINGKTIKPKENSEEYEQWIKNDCLVTSWILNSISKEIVQAFLYTTSAQARYGESNGPMIYQLQREIASASQGNMTVSGYYTKIKKLWDQLTCISPIPTCQCGTSKVMAELITSNQLMQFLMGLHDSYDHVRNQILMMDPLPSISKAFSMILRVEKERSELVHAESMQNVAMQKRFIGTGYRGFPEKRDKQGMICEKCGKTYHSRETCFEIHGIPEWYKALAEKRKQANTNTSRALNTIEADFENSDAVTTHNAAKQRAMSEMVRNEVRRFLDTMIFHKLMLIFKINMMTLQDHKTKNIVAIGRMVGSLYVLEEQSFKEETIKAYQESKNASALNVTVTDIETWHKILGHSSSIFLSHLPHLKGPSSALMAEVKQYLDQLFTVKDLGVAKLFLGIEIACSPQGMALTQLKYTKDILADTGMTNAQAASLCCLQGLSSHKKQGPFT</sequence>
<evidence type="ECO:0000259" key="1">
    <source>
        <dbReference type="Pfam" id="PF07727"/>
    </source>
</evidence>
<name>A0AAW2N973_SESRA</name>
<reference evidence="2" key="1">
    <citation type="submission" date="2020-06" db="EMBL/GenBank/DDBJ databases">
        <authorList>
            <person name="Li T."/>
            <person name="Hu X."/>
            <person name="Zhang T."/>
            <person name="Song X."/>
            <person name="Zhang H."/>
            <person name="Dai N."/>
            <person name="Sheng W."/>
            <person name="Hou X."/>
            <person name="Wei L."/>
        </authorList>
    </citation>
    <scope>NUCLEOTIDE SEQUENCE</scope>
    <source>
        <strain evidence="2">G02</strain>
        <tissue evidence="2">Leaf</tissue>
    </source>
</reference>
<dbReference type="PANTHER" id="PTHR34222:SF99">
    <property type="entry name" value="PROTEIN, PUTATIVE-RELATED"/>
    <property type="match status" value="1"/>
</dbReference>
<dbReference type="EMBL" id="JACGWJ010000020">
    <property type="protein sequence ID" value="KAL0340025.1"/>
    <property type="molecule type" value="Genomic_DNA"/>
</dbReference>
<proteinExistence type="predicted"/>
<dbReference type="AlphaFoldDB" id="A0AAW2N973"/>